<organism evidence="3">
    <name type="scientific">Bactrocera latifrons</name>
    <name type="common">Malaysian fruit fly</name>
    <name type="synonym">Chaetodacus latifrons</name>
    <dbReference type="NCBI Taxonomy" id="174628"/>
    <lineage>
        <taxon>Eukaryota</taxon>
        <taxon>Metazoa</taxon>
        <taxon>Ecdysozoa</taxon>
        <taxon>Arthropoda</taxon>
        <taxon>Hexapoda</taxon>
        <taxon>Insecta</taxon>
        <taxon>Pterygota</taxon>
        <taxon>Neoptera</taxon>
        <taxon>Endopterygota</taxon>
        <taxon>Diptera</taxon>
        <taxon>Brachycera</taxon>
        <taxon>Muscomorpha</taxon>
        <taxon>Tephritoidea</taxon>
        <taxon>Tephritidae</taxon>
        <taxon>Bactrocera</taxon>
        <taxon>Bactrocera</taxon>
    </lineage>
</organism>
<feature type="compositionally biased region" description="Basic and acidic residues" evidence="2">
    <location>
        <begin position="36"/>
        <end position="47"/>
    </location>
</feature>
<proteinExistence type="predicted"/>
<feature type="compositionally biased region" description="Basic and acidic residues" evidence="2">
    <location>
        <begin position="102"/>
        <end position="114"/>
    </location>
</feature>
<dbReference type="EMBL" id="GDHF01026706">
    <property type="protein sequence ID" value="JAI25608.1"/>
    <property type="molecule type" value="Transcribed_RNA"/>
</dbReference>
<keyword evidence="1" id="KW-0175">Coiled coil</keyword>
<feature type="coiled-coil region" evidence="1">
    <location>
        <begin position="305"/>
        <end position="332"/>
    </location>
</feature>
<name>A0A0K8UGB5_BACLA</name>
<feature type="region of interest" description="Disordered" evidence="2">
    <location>
        <begin position="1"/>
        <end position="226"/>
    </location>
</feature>
<evidence type="ECO:0000256" key="1">
    <source>
        <dbReference type="SAM" id="Coils"/>
    </source>
</evidence>
<feature type="compositionally biased region" description="Polar residues" evidence="2">
    <location>
        <begin position="193"/>
        <end position="205"/>
    </location>
</feature>
<feature type="compositionally biased region" description="Basic residues" evidence="2">
    <location>
        <begin position="137"/>
        <end position="165"/>
    </location>
</feature>
<feature type="compositionally biased region" description="Pro residues" evidence="2">
    <location>
        <begin position="167"/>
        <end position="179"/>
    </location>
</feature>
<feature type="compositionally biased region" description="Basic residues" evidence="2">
    <location>
        <begin position="66"/>
        <end position="77"/>
    </location>
</feature>
<protein>
    <submittedName>
        <fullName evidence="3">Zinc finger matrin-type protein CG9776</fullName>
    </submittedName>
</protein>
<accession>A0A0K8UGB5</accession>
<gene>
    <name evidence="3" type="primary">CG9776_8</name>
    <name evidence="3" type="ORF">c1_g1_i6</name>
</gene>
<dbReference type="OrthoDB" id="10072641at2759"/>
<sequence>MDEELILQQPADRRLGTANTLPPGPPGAENDVVDYEANKPKSEKESNRSSTSRSSRRRSPSGSPPRSRRKSPSRGRRSPSPLESGSRRRRRSPSPPPRRNRFRDYSPDRRRFDGGGRNMFRSPDRRRGGGGRDFRYRGRSNSRSRSRSVSPRRKGGSRWSPKKKPSSPLPINAPPPPQVTQPQTQYNPMPPQLYTNDTYAPQAYNQYAVPPPQQAAGFPPQTAADAYGMQAPAPPVFNAAYPPPPVWTANDAYAQQPWIPTPDPSQLPQIAQQPPPVAAPTAIPPPQIVQQPIVTEPTPVTIESNSKHDAVAQEAENQRDELKRQRSSYLKKTSLLRQELKMLKDQRKDLHSGGAAPPSPTTKGFIDENEKLQVCRIMKKFIMLLVCFLILILFW</sequence>
<feature type="region of interest" description="Disordered" evidence="2">
    <location>
        <begin position="346"/>
        <end position="365"/>
    </location>
</feature>
<reference evidence="3" key="1">
    <citation type="submission" date="2015-06" db="EMBL/GenBank/DDBJ databases">
        <authorList>
            <person name="Hoefler B.C."/>
            <person name="Straight P.D."/>
        </authorList>
    </citation>
    <scope>NUCLEOTIDE SEQUENCE</scope>
</reference>
<feature type="compositionally biased region" description="Basic and acidic residues" evidence="2">
    <location>
        <begin position="122"/>
        <end position="136"/>
    </location>
</feature>
<feature type="compositionally biased region" description="Low complexity" evidence="2">
    <location>
        <begin position="214"/>
        <end position="224"/>
    </location>
</feature>
<dbReference type="AlphaFoldDB" id="A0A0K8UGB5"/>
<evidence type="ECO:0000256" key="2">
    <source>
        <dbReference type="SAM" id="MobiDB-lite"/>
    </source>
</evidence>
<evidence type="ECO:0000313" key="3">
    <source>
        <dbReference type="EMBL" id="JAI25608.1"/>
    </source>
</evidence>